<keyword evidence="11" id="KW-0472">Membrane</keyword>
<dbReference type="PANTHER" id="PTHR43795:SF10">
    <property type="entry name" value="1-AMINOCYCLOPROPANE-1-CARBOXYLATE SYNTHASE 9"/>
    <property type="match status" value="1"/>
</dbReference>
<feature type="transmembrane region" description="Helical" evidence="11">
    <location>
        <begin position="322"/>
        <end position="340"/>
    </location>
</feature>
<evidence type="ECO:0000256" key="7">
    <source>
        <dbReference type="ARBA" id="ARBA00033478"/>
    </source>
</evidence>
<evidence type="ECO:0000259" key="12">
    <source>
        <dbReference type="Pfam" id="PF00155"/>
    </source>
</evidence>
<evidence type="ECO:0000256" key="8">
    <source>
        <dbReference type="ARBA" id="ARBA00037888"/>
    </source>
</evidence>
<dbReference type="Gene3D" id="3.40.640.10">
    <property type="entry name" value="Type I PLP-dependent aspartate aminotransferase-like (Major domain)"/>
    <property type="match status" value="1"/>
</dbReference>
<comment type="pathway">
    <text evidence="8">Alkene biosynthesis; ethylene biosynthesis via S-adenosyl-L-methionine; ethylene from S-adenosyl-L-methionine: step 1/2.</text>
</comment>
<dbReference type="InterPro" id="IPR015422">
    <property type="entry name" value="PyrdxlP-dep_Trfase_small"/>
</dbReference>
<dbReference type="CDD" id="cd00609">
    <property type="entry name" value="AAT_like"/>
    <property type="match status" value="1"/>
</dbReference>
<evidence type="ECO:0000256" key="2">
    <source>
        <dbReference type="ARBA" id="ARBA00007441"/>
    </source>
</evidence>
<evidence type="ECO:0000313" key="13">
    <source>
        <dbReference type="EMBL" id="KAG6502526.1"/>
    </source>
</evidence>
<proteinExistence type="inferred from homology"/>
<accession>A0A8J5L6D1</accession>
<dbReference type="AlphaFoldDB" id="A0A8J5L6D1"/>
<dbReference type="InterPro" id="IPR004839">
    <property type="entry name" value="Aminotransferase_I/II_large"/>
</dbReference>
<keyword evidence="11" id="KW-1133">Transmembrane helix</keyword>
<keyword evidence="4" id="KW-0949">S-adenosyl-L-methionine</keyword>
<keyword evidence="5" id="KW-0663">Pyridoxal phosphate</keyword>
<dbReference type="GO" id="GO:0009835">
    <property type="term" value="P:fruit ripening"/>
    <property type="evidence" value="ECO:0007669"/>
    <property type="project" value="UniProtKB-KW"/>
</dbReference>
<reference evidence="13 14" key="1">
    <citation type="submission" date="2020-08" db="EMBL/GenBank/DDBJ databases">
        <title>Plant Genome Project.</title>
        <authorList>
            <person name="Zhang R.-G."/>
        </authorList>
    </citation>
    <scope>NUCLEOTIDE SEQUENCE [LARGE SCALE GENOMIC DNA]</scope>
    <source>
        <tissue evidence="13">Rhizome</tissue>
    </source>
</reference>
<dbReference type="PANTHER" id="PTHR43795">
    <property type="entry name" value="BIFUNCTIONAL ASPARTATE AMINOTRANSFERASE AND GLUTAMATE/ASPARTATE-PREPHENATE AMINOTRANSFERASE-RELATED"/>
    <property type="match status" value="1"/>
</dbReference>
<keyword evidence="7" id="KW-0292">Fruit ripening</keyword>
<evidence type="ECO:0000256" key="6">
    <source>
        <dbReference type="ARBA" id="ARBA00023239"/>
    </source>
</evidence>
<dbReference type="GO" id="GO:0008483">
    <property type="term" value="F:transaminase activity"/>
    <property type="evidence" value="ECO:0007669"/>
    <property type="project" value="TreeGrafter"/>
</dbReference>
<keyword evidence="3" id="KW-0266">Ethylene biosynthesis</keyword>
<name>A0A8J5L6D1_ZINOF</name>
<dbReference type="GO" id="GO:0016847">
    <property type="term" value="F:1-aminocyclopropane-1-carboxylate synthase activity"/>
    <property type="evidence" value="ECO:0007669"/>
    <property type="project" value="UniProtKB-EC"/>
</dbReference>
<comment type="cofactor">
    <cofactor evidence="1">
        <name>pyridoxal 5'-phosphate</name>
        <dbReference type="ChEBI" id="CHEBI:597326"/>
    </cofactor>
</comment>
<comment type="similarity">
    <text evidence="2">Belongs to the class-I pyridoxal-phosphate-dependent aminotransferase family.</text>
</comment>
<dbReference type="SUPFAM" id="SSF53383">
    <property type="entry name" value="PLP-dependent transferases"/>
    <property type="match status" value="1"/>
</dbReference>
<dbReference type="Gene3D" id="3.90.1150.10">
    <property type="entry name" value="Aspartate Aminotransferase, domain 1"/>
    <property type="match status" value="1"/>
</dbReference>
<dbReference type="PROSITE" id="PS00105">
    <property type="entry name" value="AA_TRANSFER_CLASS_1"/>
    <property type="match status" value="1"/>
</dbReference>
<dbReference type="GO" id="GO:0030170">
    <property type="term" value="F:pyridoxal phosphate binding"/>
    <property type="evidence" value="ECO:0007669"/>
    <property type="project" value="InterPro"/>
</dbReference>
<evidence type="ECO:0000256" key="3">
    <source>
        <dbReference type="ARBA" id="ARBA00022666"/>
    </source>
</evidence>
<dbReference type="PRINTS" id="PR00753">
    <property type="entry name" value="ACCSYNTHASE"/>
</dbReference>
<dbReference type="Pfam" id="PF00155">
    <property type="entry name" value="Aminotran_1_2"/>
    <property type="match status" value="1"/>
</dbReference>
<dbReference type="Proteomes" id="UP000734854">
    <property type="component" value="Unassembled WGS sequence"/>
</dbReference>
<evidence type="ECO:0000256" key="4">
    <source>
        <dbReference type="ARBA" id="ARBA00022691"/>
    </source>
</evidence>
<protein>
    <recommendedName>
        <fullName evidence="9">1-aminocyclopropane-1-carboxylate synthase</fullName>
        <ecNumber evidence="9">4.4.1.14</ecNumber>
    </recommendedName>
</protein>
<dbReference type="EMBL" id="JACMSC010000010">
    <property type="protein sequence ID" value="KAG6502526.1"/>
    <property type="molecule type" value="Genomic_DNA"/>
</dbReference>
<evidence type="ECO:0000313" key="14">
    <source>
        <dbReference type="Proteomes" id="UP000734854"/>
    </source>
</evidence>
<dbReference type="InterPro" id="IPR015421">
    <property type="entry name" value="PyrdxlP-dep_Trfase_major"/>
</dbReference>
<dbReference type="InterPro" id="IPR015424">
    <property type="entry name" value="PyrdxlP-dep_Trfase"/>
</dbReference>
<feature type="domain" description="Aminotransferase class I/classII large" evidence="12">
    <location>
        <begin position="390"/>
        <end position="723"/>
    </location>
</feature>
<organism evidence="13 14">
    <name type="scientific">Zingiber officinale</name>
    <name type="common">Ginger</name>
    <name type="synonym">Amomum zingiber</name>
    <dbReference type="NCBI Taxonomy" id="94328"/>
    <lineage>
        <taxon>Eukaryota</taxon>
        <taxon>Viridiplantae</taxon>
        <taxon>Streptophyta</taxon>
        <taxon>Embryophyta</taxon>
        <taxon>Tracheophyta</taxon>
        <taxon>Spermatophyta</taxon>
        <taxon>Magnoliopsida</taxon>
        <taxon>Liliopsida</taxon>
        <taxon>Zingiberales</taxon>
        <taxon>Zingiberaceae</taxon>
        <taxon>Zingiber</taxon>
    </lineage>
</organism>
<evidence type="ECO:0000256" key="9">
    <source>
        <dbReference type="ARBA" id="ARBA00039053"/>
    </source>
</evidence>
<evidence type="ECO:0000256" key="10">
    <source>
        <dbReference type="ARBA" id="ARBA00049554"/>
    </source>
</evidence>
<dbReference type="EC" id="4.4.1.14" evidence="9"/>
<sequence length="766" mass="84517">MSKWLKWAASCNTFGPCSRPLPGLFAFVLLPAVPHKSHKYNSVFYSNTAPVRHVIHIIGEPLESLSSSRRLKFTCTWLLFFLKQPDWYLGRISDIHILISQIMNNQSCCCSSLFDYAFSNENHDFASGLLFAMAMAFGFSESSSSGQGKEDVCDRSTSLSCRGTHVSRAVAFGMLACHLPGVFLAQCPNFVLDEKAVTPAGHSNPCSEKNGRAKRESQLFGLPSRMAKPISVQSGQDGVTQKWKKRVFQDETTSYAYHGLLFKYKIQVTLVGPGGDEAIIKGRVLQVGFGTAIYVALMASTRVDRSIDIAEHCYHGQTLKRVAVAVEIHLYIFIYIYIYIMVQMLLSRKAACNAHGQDSSYFLGWEEYEKNPYDPNTNPTGIIQMGLAENQALADFMGQLRGNKVELEWRNLVLTAGSTSANETLIFCLAEPGEAFLLPTPYYPGFDRDLKWRTGADIVPIRCSSSNGFRITRRAVEKAYRQARKQSLRVKGVLVTNPSNPLGTSLTGGEIRTLLDFALAKDVHLISDEIYAGTAFAGSAGGYVSVLEVMQGHPLHSDLAGRVHVVYSLSKDLGLPGFRVGALYSGNAAVVAAATKMSSFGLVSSQTQYLLAALLSDRDFTARYVAENKRRIAERHGRLVEGLRRAGVECLESDAGLFCWVDMRPLLLADTFEAEMELWRKVVYEVGLNISPGSSCHCGEPGWFRLCFANMTADTLDVALRRLQDFVASSGRGGGRHPATDGRPRGPIRLARWMMMGLSSSCERGY</sequence>
<keyword evidence="14" id="KW-1185">Reference proteome</keyword>
<dbReference type="InterPro" id="IPR004838">
    <property type="entry name" value="NHTrfase_class1_PyrdxlP-BS"/>
</dbReference>
<keyword evidence="6" id="KW-0456">Lyase</keyword>
<dbReference type="GO" id="GO:0009693">
    <property type="term" value="P:ethylene biosynthetic process"/>
    <property type="evidence" value="ECO:0007669"/>
    <property type="project" value="UniProtKB-KW"/>
</dbReference>
<gene>
    <name evidence="13" type="ORF">ZIOFF_034810</name>
</gene>
<comment type="caution">
    <text evidence="13">The sequence shown here is derived from an EMBL/GenBank/DDBJ whole genome shotgun (WGS) entry which is preliminary data.</text>
</comment>
<evidence type="ECO:0000256" key="1">
    <source>
        <dbReference type="ARBA" id="ARBA00001933"/>
    </source>
</evidence>
<keyword evidence="11" id="KW-0812">Transmembrane</keyword>
<dbReference type="InterPro" id="IPR050478">
    <property type="entry name" value="Ethylene_sulfur-biosynth"/>
</dbReference>
<comment type="catalytic activity">
    <reaction evidence="10">
        <text>S-adenosyl-L-methionine = 1-aminocyclopropane-1-carboxylate + S-methyl-5'-thioadenosine + H(+)</text>
        <dbReference type="Rhea" id="RHEA:21744"/>
        <dbReference type="ChEBI" id="CHEBI:15378"/>
        <dbReference type="ChEBI" id="CHEBI:17509"/>
        <dbReference type="ChEBI" id="CHEBI:58360"/>
        <dbReference type="ChEBI" id="CHEBI:59789"/>
        <dbReference type="EC" id="4.4.1.14"/>
    </reaction>
</comment>
<evidence type="ECO:0000256" key="5">
    <source>
        <dbReference type="ARBA" id="ARBA00022898"/>
    </source>
</evidence>
<evidence type="ECO:0000256" key="11">
    <source>
        <dbReference type="SAM" id="Phobius"/>
    </source>
</evidence>